<evidence type="ECO:0000313" key="2">
    <source>
        <dbReference type="EMBL" id="TVY07461.1"/>
    </source>
</evidence>
<keyword evidence="1" id="KW-1133">Transmembrane helix</keyword>
<sequence length="83" mass="9438">MGLALGMIIYAVPRLDFGGGLSLQSVFVVAWIGFALLVVAAHLHELLGVEEEAKREQLRVKRMRRWQLEQTVLGRRKLLQVKK</sequence>
<evidence type="ECO:0000256" key="1">
    <source>
        <dbReference type="SAM" id="Phobius"/>
    </source>
</evidence>
<dbReference type="EMBL" id="VNJI01000037">
    <property type="protein sequence ID" value="TVY07461.1"/>
    <property type="molecule type" value="Genomic_DNA"/>
</dbReference>
<dbReference type="Proteomes" id="UP000317036">
    <property type="component" value="Unassembled WGS sequence"/>
</dbReference>
<keyword evidence="1" id="KW-0472">Membrane</keyword>
<feature type="transmembrane region" description="Helical" evidence="1">
    <location>
        <begin position="26"/>
        <end position="49"/>
    </location>
</feature>
<name>A0A559K5N7_9BACL</name>
<dbReference type="OrthoDB" id="2619264at2"/>
<evidence type="ECO:0000313" key="3">
    <source>
        <dbReference type="Proteomes" id="UP000317036"/>
    </source>
</evidence>
<proteinExistence type="predicted"/>
<keyword evidence="1" id="KW-0812">Transmembrane</keyword>
<accession>A0A559K5N7</accession>
<organism evidence="2 3">
    <name type="scientific">Paenibacillus cremeus</name>
    <dbReference type="NCBI Taxonomy" id="2163881"/>
    <lineage>
        <taxon>Bacteria</taxon>
        <taxon>Bacillati</taxon>
        <taxon>Bacillota</taxon>
        <taxon>Bacilli</taxon>
        <taxon>Bacillales</taxon>
        <taxon>Paenibacillaceae</taxon>
        <taxon>Paenibacillus</taxon>
    </lineage>
</organism>
<protein>
    <submittedName>
        <fullName evidence="2">Uncharacterized protein</fullName>
    </submittedName>
</protein>
<gene>
    <name evidence="2" type="ORF">FPZ49_23960</name>
</gene>
<comment type="caution">
    <text evidence="2">The sequence shown here is derived from an EMBL/GenBank/DDBJ whole genome shotgun (WGS) entry which is preliminary data.</text>
</comment>
<keyword evidence="3" id="KW-1185">Reference proteome</keyword>
<dbReference type="AlphaFoldDB" id="A0A559K5N7"/>
<reference evidence="2 3" key="1">
    <citation type="submission" date="2019-07" db="EMBL/GenBank/DDBJ databases">
        <authorList>
            <person name="Kim J."/>
        </authorList>
    </citation>
    <scope>NUCLEOTIDE SEQUENCE [LARGE SCALE GENOMIC DNA]</scope>
    <source>
        <strain evidence="2 3">JC52</strain>
    </source>
</reference>